<keyword evidence="6" id="KW-1185">Reference proteome</keyword>
<sequence>MSVALKLAQFATFETERLFFRPFSYPDLDDFADIVLNPRVTRFIHPSYQNKQEAAELLIEAFMKEPLGKWAIVNQKTSTVIGAIRLENRDDRHKRVEISYFLSEEFWHQGFMSESLRALLNLCFKEFEIRVIDIIVHEENIASQALAEACGFKIKERFKGSDRYTHKMRRYTRLELQGEDYHYE</sequence>
<proteinExistence type="inferred from homology"/>
<dbReference type="GO" id="GO:0008999">
    <property type="term" value="F:protein-N-terminal-alanine acetyltransferase activity"/>
    <property type="evidence" value="ECO:0007669"/>
    <property type="project" value="TreeGrafter"/>
</dbReference>
<dbReference type="OrthoDB" id="9798081at2"/>
<dbReference type="InterPro" id="IPR051531">
    <property type="entry name" value="N-acetyltransferase"/>
</dbReference>
<evidence type="ECO:0000313" key="5">
    <source>
        <dbReference type="EMBL" id="AUW96167.1"/>
    </source>
</evidence>
<protein>
    <submittedName>
        <fullName evidence="5">RimJ/RimL family protein N-acetyltransferase</fullName>
    </submittedName>
</protein>
<keyword evidence="1 5" id="KW-0808">Transferase</keyword>
<evidence type="ECO:0000313" key="6">
    <source>
        <dbReference type="Proteomes" id="UP000238956"/>
    </source>
</evidence>
<name>A0A2L0D2W5_9STRE</name>
<evidence type="ECO:0000259" key="4">
    <source>
        <dbReference type="PROSITE" id="PS51186"/>
    </source>
</evidence>
<gene>
    <name evidence="5" type="ORF">C0J00_03020</name>
</gene>
<dbReference type="PROSITE" id="PS51186">
    <property type="entry name" value="GNAT"/>
    <property type="match status" value="1"/>
</dbReference>
<dbReference type="Gene3D" id="3.40.630.30">
    <property type="match status" value="1"/>
</dbReference>
<reference evidence="5 6" key="1">
    <citation type="submission" date="2017-12" db="EMBL/GenBank/DDBJ databases">
        <authorList>
            <person name="Hurst M.R.H."/>
        </authorList>
    </citation>
    <scope>NUCLEOTIDE SEQUENCE [LARGE SCALE GENOMIC DNA]</scope>
    <source>
        <strain evidence="5 6">TH11417</strain>
    </source>
</reference>
<evidence type="ECO:0000256" key="2">
    <source>
        <dbReference type="ARBA" id="ARBA00023315"/>
    </source>
</evidence>
<dbReference type="InterPro" id="IPR016181">
    <property type="entry name" value="Acyl_CoA_acyltransferase"/>
</dbReference>
<evidence type="ECO:0000256" key="3">
    <source>
        <dbReference type="ARBA" id="ARBA00038502"/>
    </source>
</evidence>
<dbReference type="PANTHER" id="PTHR43792:SF8">
    <property type="entry name" value="[RIBOSOMAL PROTEIN US5]-ALANINE N-ACETYLTRANSFERASE"/>
    <property type="match status" value="1"/>
</dbReference>
<organism evidence="5 6">
    <name type="scientific">Streptococcus pluranimalium</name>
    <dbReference type="NCBI Taxonomy" id="82348"/>
    <lineage>
        <taxon>Bacteria</taxon>
        <taxon>Bacillati</taxon>
        <taxon>Bacillota</taxon>
        <taxon>Bacilli</taxon>
        <taxon>Lactobacillales</taxon>
        <taxon>Streptococcaceae</taxon>
        <taxon>Streptococcus</taxon>
    </lineage>
</organism>
<dbReference type="GeneID" id="98392884"/>
<dbReference type="GO" id="GO:0005737">
    <property type="term" value="C:cytoplasm"/>
    <property type="evidence" value="ECO:0007669"/>
    <property type="project" value="TreeGrafter"/>
</dbReference>
<feature type="domain" description="N-acetyltransferase" evidence="4">
    <location>
        <begin position="18"/>
        <end position="169"/>
    </location>
</feature>
<dbReference type="SUPFAM" id="SSF55729">
    <property type="entry name" value="Acyl-CoA N-acyltransferases (Nat)"/>
    <property type="match status" value="1"/>
</dbReference>
<evidence type="ECO:0000256" key="1">
    <source>
        <dbReference type="ARBA" id="ARBA00022679"/>
    </source>
</evidence>
<dbReference type="KEGG" id="splr:C0J00_03020"/>
<keyword evidence="2" id="KW-0012">Acyltransferase</keyword>
<dbReference type="InterPro" id="IPR000182">
    <property type="entry name" value="GNAT_dom"/>
</dbReference>
<comment type="similarity">
    <text evidence="3">Belongs to the acetyltransferase family. RimJ subfamily.</text>
</comment>
<dbReference type="RefSeq" id="WP_104967504.1">
    <property type="nucleotide sequence ID" value="NZ_CP025536.1"/>
</dbReference>
<dbReference type="Pfam" id="PF13302">
    <property type="entry name" value="Acetyltransf_3"/>
    <property type="match status" value="1"/>
</dbReference>
<accession>A0A2L0D2W5</accession>
<dbReference type="Proteomes" id="UP000238956">
    <property type="component" value="Chromosome"/>
</dbReference>
<reference evidence="5 6" key="2">
    <citation type="submission" date="2018-02" db="EMBL/GenBank/DDBJ databases">
        <title>Whole genome sequencing analysis of Streptococcus pluranimalium isolated from cattle infected mastitis in China.</title>
        <authorList>
            <person name="Zhang J.-R."/>
            <person name="Hu G.-Z."/>
        </authorList>
    </citation>
    <scope>NUCLEOTIDE SEQUENCE [LARGE SCALE GENOMIC DNA]</scope>
    <source>
        <strain evidence="5 6">TH11417</strain>
    </source>
</reference>
<dbReference type="AlphaFoldDB" id="A0A2L0D2W5"/>
<dbReference type="EMBL" id="CP025536">
    <property type="protein sequence ID" value="AUW96167.1"/>
    <property type="molecule type" value="Genomic_DNA"/>
</dbReference>
<dbReference type="PANTHER" id="PTHR43792">
    <property type="entry name" value="GNAT FAMILY, PUTATIVE (AFU_ORTHOLOGUE AFUA_3G00765)-RELATED-RELATED"/>
    <property type="match status" value="1"/>
</dbReference>